<gene>
    <name evidence="8" type="ORF">DCE93_02205</name>
</gene>
<reference evidence="8 9" key="1">
    <citation type="submission" date="2018-04" db="EMBL/GenBank/DDBJ databases">
        <authorList>
            <person name="Li J."/>
        </authorList>
    </citation>
    <scope>NUCLEOTIDE SEQUENCE [LARGE SCALE GENOMIC DNA]</scope>
    <source>
        <strain evidence="9">30A</strain>
    </source>
</reference>
<dbReference type="KEGG" id="agm:DCE93_02205"/>
<feature type="transmembrane region" description="Helical" evidence="7">
    <location>
        <begin position="103"/>
        <end position="123"/>
    </location>
</feature>
<evidence type="ECO:0000313" key="9">
    <source>
        <dbReference type="Proteomes" id="UP000244729"/>
    </source>
</evidence>
<evidence type="ECO:0000256" key="1">
    <source>
        <dbReference type="ARBA" id="ARBA00004651"/>
    </source>
</evidence>
<feature type="transmembrane region" description="Helical" evidence="7">
    <location>
        <begin position="221"/>
        <end position="241"/>
    </location>
</feature>
<evidence type="ECO:0000256" key="3">
    <source>
        <dbReference type="ARBA" id="ARBA00022692"/>
    </source>
</evidence>
<comment type="subcellular location">
    <subcellularLocation>
        <location evidence="1">Cell membrane</location>
        <topology evidence="1">Multi-pass membrane protein</topology>
    </subcellularLocation>
</comment>
<dbReference type="Proteomes" id="UP000244729">
    <property type="component" value="Chromosome"/>
</dbReference>
<evidence type="ECO:0000256" key="5">
    <source>
        <dbReference type="ARBA" id="ARBA00023136"/>
    </source>
</evidence>
<keyword evidence="4 7" id="KW-1133">Transmembrane helix</keyword>
<evidence type="ECO:0000256" key="4">
    <source>
        <dbReference type="ARBA" id="ARBA00022989"/>
    </source>
</evidence>
<feature type="transmembrane region" description="Helical" evidence="7">
    <location>
        <begin position="80"/>
        <end position="97"/>
    </location>
</feature>
<keyword evidence="5 7" id="KW-0472">Membrane</keyword>
<organism evidence="8 9">
    <name type="scientific">Agromyces badenianii</name>
    <dbReference type="NCBI Taxonomy" id="2080742"/>
    <lineage>
        <taxon>Bacteria</taxon>
        <taxon>Bacillati</taxon>
        <taxon>Actinomycetota</taxon>
        <taxon>Actinomycetes</taxon>
        <taxon>Micrococcales</taxon>
        <taxon>Microbacteriaceae</taxon>
        <taxon>Agromyces</taxon>
    </lineage>
</organism>
<accession>A0A2S0WTF9</accession>
<feature type="transmembrane region" description="Helical" evidence="7">
    <location>
        <begin position="21"/>
        <end position="42"/>
    </location>
</feature>
<dbReference type="InterPro" id="IPR001851">
    <property type="entry name" value="ABC_transp_permease"/>
</dbReference>
<feature type="transmembrane region" description="Helical" evidence="7">
    <location>
        <begin position="167"/>
        <end position="192"/>
    </location>
</feature>
<evidence type="ECO:0000256" key="6">
    <source>
        <dbReference type="SAM" id="MobiDB-lite"/>
    </source>
</evidence>
<protein>
    <submittedName>
        <fullName evidence="8">ABC transporter permease</fullName>
    </submittedName>
</protein>
<feature type="transmembrane region" description="Helical" evidence="7">
    <location>
        <begin position="130"/>
        <end position="147"/>
    </location>
</feature>
<feature type="region of interest" description="Disordered" evidence="6">
    <location>
        <begin position="330"/>
        <end position="357"/>
    </location>
</feature>
<keyword evidence="3 7" id="KW-0812">Transmembrane</keyword>
<dbReference type="EMBL" id="CP028913">
    <property type="protein sequence ID" value="AWB94619.1"/>
    <property type="molecule type" value="Genomic_DNA"/>
</dbReference>
<dbReference type="Pfam" id="PF02653">
    <property type="entry name" value="BPD_transp_2"/>
    <property type="match status" value="1"/>
</dbReference>
<proteinExistence type="predicted"/>
<feature type="transmembrane region" description="Helical" evidence="7">
    <location>
        <begin position="54"/>
        <end position="73"/>
    </location>
</feature>
<dbReference type="GO" id="GO:0005886">
    <property type="term" value="C:plasma membrane"/>
    <property type="evidence" value="ECO:0007669"/>
    <property type="project" value="UniProtKB-SubCell"/>
</dbReference>
<dbReference type="PANTHER" id="PTHR32196:SF63">
    <property type="entry name" value="INNER MEMBRANE ABC TRANSPORTER PERMEASE PROTEIN YJFF"/>
    <property type="match status" value="1"/>
</dbReference>
<name>A0A2S0WTF9_9MICO</name>
<dbReference type="PANTHER" id="PTHR32196">
    <property type="entry name" value="ABC TRANSPORTER PERMEASE PROTEIN YPHD-RELATED-RELATED"/>
    <property type="match status" value="1"/>
</dbReference>
<dbReference type="GO" id="GO:0022857">
    <property type="term" value="F:transmembrane transporter activity"/>
    <property type="evidence" value="ECO:0007669"/>
    <property type="project" value="InterPro"/>
</dbReference>
<sequence>MSAVTATSARRGRRRRLDASLIVGIALVGVIIIGAVLVASVGRNFFSAGNIRDILTGMSVLGFVAIGQTLVILCASLDLSVPYVVSLSSLIAADLMAGNPANIPVAVLAVLVVAALIGLANGLIVTKLKVNGFIATLGTGLIIKGYLDTNYKGTSGEVPWEFQLIGATGVGPVPVSTLIMLVVALAGAFFLARTRVGNHMFAVGGNELVARLSGIRTARPVIVAHMLCSITAALAGLLLASRLGVGSPTVGTQGGYDLLSIAAVVLGGTLLMGGRGSIWGTIGGVAIFAVVDNVMSVMQVNPFLKDVVRGVVIVAAVAVYTSRSLDRRRPRFGTGSQAPGSDAAGPPIAEHEKEASA</sequence>
<evidence type="ECO:0000256" key="2">
    <source>
        <dbReference type="ARBA" id="ARBA00022475"/>
    </source>
</evidence>
<dbReference type="OrthoDB" id="9808136at2"/>
<feature type="transmembrane region" description="Helical" evidence="7">
    <location>
        <begin position="278"/>
        <end position="297"/>
    </location>
</feature>
<evidence type="ECO:0000313" key="8">
    <source>
        <dbReference type="EMBL" id="AWB94619.1"/>
    </source>
</evidence>
<keyword evidence="2" id="KW-1003">Cell membrane</keyword>
<keyword evidence="9" id="KW-1185">Reference proteome</keyword>
<dbReference type="CDD" id="cd06579">
    <property type="entry name" value="TM_PBP1_transp_AraH_like"/>
    <property type="match status" value="1"/>
</dbReference>
<evidence type="ECO:0000256" key="7">
    <source>
        <dbReference type="SAM" id="Phobius"/>
    </source>
</evidence>
<dbReference type="AlphaFoldDB" id="A0A2S0WTF9"/>
<dbReference type="RefSeq" id="WP_108594443.1">
    <property type="nucleotide sequence ID" value="NZ_CP028913.1"/>
</dbReference>